<keyword evidence="3 12" id="KW-0808">Transferase</keyword>
<dbReference type="AlphaFoldDB" id="D1MLM6"/>
<evidence type="ECO:0000256" key="10">
    <source>
        <dbReference type="ARBA" id="ARBA00023157"/>
    </source>
</evidence>
<keyword evidence="7" id="KW-1133">Transmembrane helix</keyword>
<evidence type="ECO:0000256" key="5">
    <source>
        <dbReference type="ARBA" id="ARBA00022734"/>
    </source>
</evidence>
<comment type="similarity">
    <text evidence="2 12">Belongs to the glycosyltransferase 2 family. GalNAc-T subfamily.</text>
</comment>
<dbReference type="GO" id="GO:0004653">
    <property type="term" value="F:polypeptide N-acetylgalactosaminyltransferase activity"/>
    <property type="evidence" value="ECO:0007669"/>
    <property type="project" value="TreeGrafter"/>
</dbReference>
<dbReference type="InterPro" id="IPR045885">
    <property type="entry name" value="GalNAc-T"/>
</dbReference>
<dbReference type="PROSITE" id="PS50231">
    <property type="entry name" value="RICIN_B_LECTIN"/>
    <property type="match status" value="1"/>
</dbReference>
<accession>D1MLM6</accession>
<dbReference type="PANTHER" id="PTHR11675">
    <property type="entry name" value="N-ACETYLGALACTOSAMINYLTRANSFERASE"/>
    <property type="match status" value="1"/>
</dbReference>
<dbReference type="InterPro" id="IPR000772">
    <property type="entry name" value="Ricin_B_lectin"/>
</dbReference>
<dbReference type="Pfam" id="PF02709">
    <property type="entry name" value="Glyco_transf_7C"/>
    <property type="match status" value="1"/>
</dbReference>
<dbReference type="InterPro" id="IPR035992">
    <property type="entry name" value="Ricin_B-like_lectins"/>
</dbReference>
<keyword evidence="9" id="KW-0472">Membrane</keyword>
<evidence type="ECO:0000256" key="6">
    <source>
        <dbReference type="ARBA" id="ARBA00022968"/>
    </source>
</evidence>
<evidence type="ECO:0000256" key="4">
    <source>
        <dbReference type="ARBA" id="ARBA00022692"/>
    </source>
</evidence>
<evidence type="ECO:0000256" key="3">
    <source>
        <dbReference type="ARBA" id="ARBA00022679"/>
    </source>
</evidence>
<evidence type="ECO:0000256" key="1">
    <source>
        <dbReference type="ARBA" id="ARBA00004323"/>
    </source>
</evidence>
<proteinExistence type="inferred from homology"/>
<keyword evidence="12" id="KW-0464">Manganese</keyword>
<keyword evidence="12" id="KW-0328">Glycosyltransferase</keyword>
<keyword evidence="11" id="KW-0325">Glycoprotein</keyword>
<evidence type="ECO:0000259" key="13">
    <source>
        <dbReference type="SMART" id="SM00458"/>
    </source>
</evidence>
<evidence type="ECO:0000256" key="2">
    <source>
        <dbReference type="ARBA" id="ARBA00005680"/>
    </source>
</evidence>
<dbReference type="CDD" id="cd02510">
    <property type="entry name" value="pp-GalNAc-T"/>
    <property type="match status" value="1"/>
</dbReference>
<reference evidence="14" key="2">
    <citation type="journal article" date="2010" name="BMC Evol. Biol.">
        <title>Unusual conservation among genes encoding small secreted salivary gland proteins from a gall midge.</title>
        <authorList>
            <person name="Chen M.S."/>
            <person name="Liu X."/>
            <person name="Yang Z."/>
            <person name="Zhao H."/>
            <person name="Shukle R.H."/>
            <person name="Stuart J.J."/>
            <person name="Hulbert S."/>
        </authorList>
    </citation>
    <scope>NUCLEOTIDE SEQUENCE</scope>
</reference>
<dbReference type="InterPro" id="IPR029044">
    <property type="entry name" value="Nucleotide-diphossugar_trans"/>
</dbReference>
<sequence length="638" mass="73824">MRRNITSILKFMMLCVLVVLLTIFFYKSFFQMQRTNGIQDENYRPIANAQYHRNVFQHPRQGGFFMGSKKNSNKVKIDWNDYRFIEAEKQRTGIGEHGEPAFVADNEEAERKRLFDLNGFNALLSDYISINRSVKDIRHKDCAKIKYLSELPSVSVVVPFFNEHFSTLLRTVYSVLNRSPAELIMEIILVDDASNRDNVKKPLDNYIAKHLPKVKLIRLPERSGLILARLAGARAAKGDVLIFLDSHTEPNTNWLPPLLGKNEQNEIILFSENKNKKTQTEPIAENYKVCMCPFIDVISYDTFEYRAQDEGARGAFDWQFYYKRLPLLEDDLKHPTRPFKSPVMAGGLFAISAKFFWELGGYDDGLDIWGGEQYELSFKIWQCGGEMYDAPCSRVGHIYRGGGIAQPTGRKGDFLHKNYKRVAEVWMDEYKEYLYKREPERYEAIDAGDLTKQKAIREKLKCKSFDWFMKEIAFDLPKKYPPIEPADFASGAIQSITNPNICIDTMNRGKGQDVGLFSCADNLQHPQANQFFVLTWHKDIRMFGSTMCWDLPNSYPMSPILFHICHGQQGNQFWKYNLKTKQITHDKNVCVECNAKTMKLYVNKCDPNNPNQLWKFGKVNETALANFDNFDPFNNGIF</sequence>
<keyword evidence="5 12" id="KW-0430">Lectin</keyword>
<organism evidence="14">
    <name type="scientific">Mayetiola destructor</name>
    <name type="common">Hessian fly</name>
    <dbReference type="NCBI Taxonomy" id="39758"/>
    <lineage>
        <taxon>Eukaryota</taxon>
        <taxon>Metazoa</taxon>
        <taxon>Ecdysozoa</taxon>
        <taxon>Arthropoda</taxon>
        <taxon>Hexapoda</taxon>
        <taxon>Insecta</taxon>
        <taxon>Pterygota</taxon>
        <taxon>Neoptera</taxon>
        <taxon>Endopterygota</taxon>
        <taxon>Diptera</taxon>
        <taxon>Nematocera</taxon>
        <taxon>Sciaroidea</taxon>
        <taxon>Cecidomyiidae</taxon>
        <taxon>Mayetiola</taxon>
    </lineage>
</organism>
<keyword evidence="4" id="KW-0812">Transmembrane</keyword>
<evidence type="ECO:0000256" key="8">
    <source>
        <dbReference type="ARBA" id="ARBA00023034"/>
    </source>
</evidence>
<dbReference type="GO" id="GO:0030246">
    <property type="term" value="F:carbohydrate binding"/>
    <property type="evidence" value="ECO:0007669"/>
    <property type="project" value="UniProtKB-KW"/>
</dbReference>
<keyword evidence="6" id="KW-0735">Signal-anchor</keyword>
<dbReference type="EC" id="2.4.1.-" evidence="12"/>
<comment type="pathway">
    <text evidence="12">Protein modification; protein glycosylation.</text>
</comment>
<dbReference type="EMBL" id="GU196316">
    <property type="protein sequence ID" value="ACZ26277.1"/>
    <property type="molecule type" value="Genomic_DNA"/>
</dbReference>
<dbReference type="SMART" id="SM00458">
    <property type="entry name" value="RICIN"/>
    <property type="match status" value="1"/>
</dbReference>
<dbReference type="CAZy" id="CBM13">
    <property type="family name" value="Carbohydrate-Binding Module Family 13"/>
</dbReference>
<comment type="cofactor">
    <cofactor evidence="12">
        <name>Mn(2+)</name>
        <dbReference type="ChEBI" id="CHEBI:29035"/>
    </cofactor>
</comment>
<dbReference type="SUPFAM" id="SSF53448">
    <property type="entry name" value="Nucleotide-diphospho-sugar transferases"/>
    <property type="match status" value="1"/>
</dbReference>
<keyword evidence="10 12" id="KW-1015">Disulfide bond</keyword>
<dbReference type="GO" id="GO:0006493">
    <property type="term" value="P:protein O-linked glycosylation"/>
    <property type="evidence" value="ECO:0007669"/>
    <property type="project" value="TreeGrafter"/>
</dbReference>
<dbReference type="Pfam" id="PF00535">
    <property type="entry name" value="Glycos_transf_2"/>
    <property type="match status" value="1"/>
</dbReference>
<dbReference type="PANTHER" id="PTHR11675:SF134">
    <property type="entry name" value="N-ACETYLGALACTOSAMINYLTRANSFERASE 4-RELATED"/>
    <property type="match status" value="1"/>
</dbReference>
<evidence type="ECO:0000256" key="11">
    <source>
        <dbReference type="ARBA" id="ARBA00023180"/>
    </source>
</evidence>
<dbReference type="Gene3D" id="3.90.550.10">
    <property type="entry name" value="Spore Coat Polysaccharide Biosynthesis Protein SpsA, Chain A"/>
    <property type="match status" value="1"/>
</dbReference>
<protein>
    <recommendedName>
        <fullName evidence="12">Polypeptide N-acetylgalactosaminyltransferase</fullName>
        <ecNumber evidence="12">2.4.1.-</ecNumber>
    </recommendedName>
    <alternativeName>
        <fullName evidence="12">Protein-UDP acetylgalactosaminyltransferase</fullName>
    </alternativeName>
</protein>
<evidence type="ECO:0000313" key="14">
    <source>
        <dbReference type="EMBL" id="ACZ26277.1"/>
    </source>
</evidence>
<reference evidence="14" key="1">
    <citation type="submission" date="2009-11" db="EMBL/GenBank/DDBJ databases">
        <authorList>
            <person name="Chen M.-S."/>
        </authorList>
    </citation>
    <scope>NUCLEOTIDE SEQUENCE</scope>
</reference>
<dbReference type="UniPathway" id="UPA00378"/>
<dbReference type="Gene3D" id="2.80.10.50">
    <property type="match status" value="1"/>
</dbReference>
<dbReference type="GO" id="GO:0000139">
    <property type="term" value="C:Golgi membrane"/>
    <property type="evidence" value="ECO:0007669"/>
    <property type="project" value="UniProtKB-SubCell"/>
</dbReference>
<evidence type="ECO:0000256" key="7">
    <source>
        <dbReference type="ARBA" id="ARBA00022989"/>
    </source>
</evidence>
<dbReference type="CAZy" id="GT27">
    <property type="family name" value="Glycosyltransferase Family 27"/>
</dbReference>
<keyword evidence="8 12" id="KW-0333">Golgi apparatus</keyword>
<dbReference type="SUPFAM" id="SSF50370">
    <property type="entry name" value="Ricin B-like lectins"/>
    <property type="match status" value="1"/>
</dbReference>
<dbReference type="Pfam" id="PF00652">
    <property type="entry name" value="Ricin_B_lectin"/>
    <property type="match status" value="1"/>
</dbReference>
<feature type="domain" description="Ricin B lectin" evidence="13">
    <location>
        <begin position="491"/>
        <end position="617"/>
    </location>
</feature>
<dbReference type="InterPro" id="IPR027791">
    <property type="entry name" value="Galactosyl_T_C"/>
</dbReference>
<comment type="subcellular location">
    <subcellularLocation>
        <location evidence="1 12">Golgi apparatus membrane</location>
        <topology evidence="1 12">Single-pass type II membrane protein</topology>
    </subcellularLocation>
</comment>
<evidence type="ECO:0000256" key="9">
    <source>
        <dbReference type="ARBA" id="ARBA00023136"/>
    </source>
</evidence>
<name>D1MLM6_MAYDE</name>
<evidence type="ECO:0000256" key="12">
    <source>
        <dbReference type="RuleBase" id="RU361242"/>
    </source>
</evidence>
<dbReference type="InterPro" id="IPR001173">
    <property type="entry name" value="Glyco_trans_2-like"/>
</dbReference>